<evidence type="ECO:0000256" key="1">
    <source>
        <dbReference type="ARBA" id="ARBA00004651"/>
    </source>
</evidence>
<evidence type="ECO:0000256" key="3">
    <source>
        <dbReference type="ARBA" id="ARBA00022475"/>
    </source>
</evidence>
<evidence type="ECO:0000256" key="4">
    <source>
        <dbReference type="ARBA" id="ARBA00022692"/>
    </source>
</evidence>
<dbReference type="GO" id="GO:0005886">
    <property type="term" value="C:plasma membrane"/>
    <property type="evidence" value="ECO:0007669"/>
    <property type="project" value="UniProtKB-SubCell"/>
</dbReference>
<keyword evidence="4 7" id="KW-0812">Transmembrane</keyword>
<name>A0A4R3LDR6_9BACL</name>
<feature type="transmembrane region" description="Helical" evidence="7">
    <location>
        <begin position="386"/>
        <end position="406"/>
    </location>
</feature>
<proteinExistence type="predicted"/>
<protein>
    <submittedName>
        <fullName evidence="9">Na+/melibiose symporter-like transporter</fullName>
    </submittedName>
</protein>
<feature type="transmembrane region" description="Helical" evidence="7">
    <location>
        <begin position="332"/>
        <end position="351"/>
    </location>
</feature>
<keyword evidence="3" id="KW-1003">Cell membrane</keyword>
<evidence type="ECO:0000313" key="9">
    <source>
        <dbReference type="EMBL" id="TCS96454.1"/>
    </source>
</evidence>
<dbReference type="Pfam" id="PF05977">
    <property type="entry name" value="MFS_3"/>
    <property type="match status" value="1"/>
</dbReference>
<evidence type="ECO:0000313" key="10">
    <source>
        <dbReference type="Proteomes" id="UP000294937"/>
    </source>
</evidence>
<feature type="transmembrane region" description="Helical" evidence="7">
    <location>
        <begin position="267"/>
        <end position="288"/>
    </location>
</feature>
<keyword evidence="10" id="KW-1185">Reference proteome</keyword>
<dbReference type="InterPro" id="IPR020846">
    <property type="entry name" value="MFS_dom"/>
</dbReference>
<dbReference type="EMBL" id="SMAG01000001">
    <property type="protein sequence ID" value="TCS96454.1"/>
    <property type="molecule type" value="Genomic_DNA"/>
</dbReference>
<gene>
    <name evidence="9" type="ORF">EDD58_10187</name>
</gene>
<feature type="transmembrane region" description="Helical" evidence="7">
    <location>
        <begin position="358"/>
        <end position="380"/>
    </location>
</feature>
<dbReference type="InterPro" id="IPR036259">
    <property type="entry name" value="MFS_trans_sf"/>
</dbReference>
<dbReference type="RefSeq" id="WP_165875718.1">
    <property type="nucleotide sequence ID" value="NZ_SMAG01000001.1"/>
</dbReference>
<keyword evidence="2" id="KW-0813">Transport</keyword>
<accession>A0A4R3LDR6</accession>
<feature type="transmembrane region" description="Helical" evidence="7">
    <location>
        <begin position="149"/>
        <end position="175"/>
    </location>
</feature>
<keyword evidence="5 7" id="KW-1133">Transmembrane helix</keyword>
<keyword evidence="6 7" id="KW-0472">Membrane</keyword>
<evidence type="ECO:0000256" key="2">
    <source>
        <dbReference type="ARBA" id="ARBA00022448"/>
    </source>
</evidence>
<sequence length="432" mass="46186">MSSPSNPDSKGSIYLQLLKNRTLMLLWSGGTISMIGDIFFNMAVVWIVYTHSQSLLQTALIQVVWHLDRILLGPIAGTLVDRWDRKKIMVVTNIFSAIVVGILAVTMIGWEHPSSIIIFITVILLNSLSTFLMPAQYSIMPEVIGKEHLTTATGIFTSISRVAALVGSSVAGVVIAMVGSVWAVIGNSISFLVAAACITFARIPKRKEPSSIKKKPQFRRDLVEGWQVISDQPVVKSMVILTILVNVASFMNPLLPGLVDQQLNGDASILGMLQSAFVIGAIGGGAVTGPLERSIGAGRLLGFSLGITSMTIIGMALSTWTPLSLSLMALRSFGMTIGIVAMGTVIQVLVPEEYRGRVWGISSSLSVIAIPVSSLIGGWLADLLGVVPLFIAGGVWYLGCCGVAWLNRHIRTARISNVTQEKSIAEEEAVGG</sequence>
<dbReference type="PROSITE" id="PS50850">
    <property type="entry name" value="MFS"/>
    <property type="match status" value="1"/>
</dbReference>
<evidence type="ECO:0000256" key="5">
    <source>
        <dbReference type="ARBA" id="ARBA00022989"/>
    </source>
</evidence>
<dbReference type="Proteomes" id="UP000294937">
    <property type="component" value="Unassembled WGS sequence"/>
</dbReference>
<evidence type="ECO:0000259" key="8">
    <source>
        <dbReference type="PROSITE" id="PS50850"/>
    </source>
</evidence>
<evidence type="ECO:0000256" key="6">
    <source>
        <dbReference type="ARBA" id="ARBA00023136"/>
    </source>
</evidence>
<reference evidence="9 10" key="1">
    <citation type="submission" date="2019-03" db="EMBL/GenBank/DDBJ databases">
        <title>Genomic Encyclopedia of Type Strains, Phase IV (KMG-IV): sequencing the most valuable type-strain genomes for metagenomic binning, comparative biology and taxonomic classification.</title>
        <authorList>
            <person name="Goeker M."/>
        </authorList>
    </citation>
    <scope>NUCLEOTIDE SEQUENCE [LARGE SCALE GENOMIC DNA]</scope>
    <source>
        <strain evidence="9 10">DSM 45707</strain>
    </source>
</reference>
<dbReference type="CDD" id="cd06173">
    <property type="entry name" value="MFS_MefA_like"/>
    <property type="match status" value="1"/>
</dbReference>
<feature type="transmembrane region" description="Helical" evidence="7">
    <location>
        <begin position="181"/>
        <end position="203"/>
    </location>
</feature>
<comment type="caution">
    <text evidence="9">The sequence shown here is derived from an EMBL/GenBank/DDBJ whole genome shotgun (WGS) entry which is preliminary data.</text>
</comment>
<dbReference type="SUPFAM" id="SSF103473">
    <property type="entry name" value="MFS general substrate transporter"/>
    <property type="match status" value="1"/>
</dbReference>
<dbReference type="PANTHER" id="PTHR23513">
    <property type="entry name" value="INTEGRAL MEMBRANE EFFLUX PROTEIN-RELATED"/>
    <property type="match status" value="1"/>
</dbReference>
<feature type="domain" description="Major facilitator superfamily (MFS) profile" evidence="8">
    <location>
        <begin position="1"/>
        <end position="207"/>
    </location>
</feature>
<feature type="transmembrane region" description="Helical" evidence="7">
    <location>
        <begin position="25"/>
        <end position="49"/>
    </location>
</feature>
<dbReference type="GO" id="GO:0022857">
    <property type="term" value="F:transmembrane transporter activity"/>
    <property type="evidence" value="ECO:0007669"/>
    <property type="project" value="InterPro"/>
</dbReference>
<dbReference type="AlphaFoldDB" id="A0A4R3LDR6"/>
<comment type="subcellular location">
    <subcellularLocation>
        <location evidence="1">Cell membrane</location>
        <topology evidence="1">Multi-pass membrane protein</topology>
    </subcellularLocation>
</comment>
<feature type="transmembrane region" description="Helical" evidence="7">
    <location>
        <begin position="300"/>
        <end position="320"/>
    </location>
</feature>
<feature type="transmembrane region" description="Helical" evidence="7">
    <location>
        <begin position="88"/>
        <end position="110"/>
    </location>
</feature>
<feature type="transmembrane region" description="Helical" evidence="7">
    <location>
        <begin position="238"/>
        <end position="255"/>
    </location>
</feature>
<dbReference type="Gene3D" id="1.20.1250.20">
    <property type="entry name" value="MFS general substrate transporter like domains"/>
    <property type="match status" value="1"/>
</dbReference>
<dbReference type="InterPro" id="IPR010290">
    <property type="entry name" value="TM_effector"/>
</dbReference>
<organism evidence="9 10">
    <name type="scientific">Hazenella coriacea</name>
    <dbReference type="NCBI Taxonomy" id="1179467"/>
    <lineage>
        <taxon>Bacteria</taxon>
        <taxon>Bacillati</taxon>
        <taxon>Bacillota</taxon>
        <taxon>Bacilli</taxon>
        <taxon>Bacillales</taxon>
        <taxon>Thermoactinomycetaceae</taxon>
        <taxon>Hazenella</taxon>
    </lineage>
</organism>
<evidence type="ECO:0000256" key="7">
    <source>
        <dbReference type="SAM" id="Phobius"/>
    </source>
</evidence>
<dbReference type="PANTHER" id="PTHR23513:SF6">
    <property type="entry name" value="MAJOR FACILITATOR SUPERFAMILY ASSOCIATED DOMAIN-CONTAINING PROTEIN"/>
    <property type="match status" value="1"/>
</dbReference>
<feature type="transmembrane region" description="Helical" evidence="7">
    <location>
        <begin position="116"/>
        <end position="137"/>
    </location>
</feature>